<accession>A0ACC1HI77</accession>
<organism evidence="1 2">
    <name type="scientific">Spiromyces aspiralis</name>
    <dbReference type="NCBI Taxonomy" id="68401"/>
    <lineage>
        <taxon>Eukaryota</taxon>
        <taxon>Fungi</taxon>
        <taxon>Fungi incertae sedis</taxon>
        <taxon>Zoopagomycota</taxon>
        <taxon>Kickxellomycotina</taxon>
        <taxon>Kickxellomycetes</taxon>
        <taxon>Kickxellales</taxon>
        <taxon>Kickxellaceae</taxon>
        <taxon>Spiromyces</taxon>
    </lineage>
</organism>
<reference evidence="1" key="1">
    <citation type="submission" date="2022-06" db="EMBL/GenBank/DDBJ databases">
        <title>Phylogenomic reconstructions and comparative analyses of Kickxellomycotina fungi.</title>
        <authorList>
            <person name="Reynolds N.K."/>
            <person name="Stajich J.E."/>
            <person name="Barry K."/>
            <person name="Grigoriev I.V."/>
            <person name="Crous P."/>
            <person name="Smith M.E."/>
        </authorList>
    </citation>
    <scope>NUCLEOTIDE SEQUENCE</scope>
    <source>
        <strain evidence="1">RSA 2271</strain>
    </source>
</reference>
<evidence type="ECO:0000313" key="1">
    <source>
        <dbReference type="EMBL" id="KAJ1675346.1"/>
    </source>
</evidence>
<proteinExistence type="predicted"/>
<evidence type="ECO:0000313" key="2">
    <source>
        <dbReference type="Proteomes" id="UP001145114"/>
    </source>
</evidence>
<dbReference type="EMBL" id="JAMZIH010005353">
    <property type="protein sequence ID" value="KAJ1675346.1"/>
    <property type="molecule type" value="Genomic_DNA"/>
</dbReference>
<sequence>MILPNDERNHDIPREYHLKVINNQVQNMYVFSELRKPDPALKPTSAKAHKAVPTALTGTVHHECTVSPVFNDEYQNIMRKRTLNADRPTKSVKLVNDIFIPAVHQQASFGDYSGAGTKTKRQKLEAKSTRMPREELLDMLFKMFADYEYWSFNGLTEKTNQPKAYLKEVASEIAALQRGGSYNNMYKLKPEYMNKGVTAKPGAAPTTAGGGGSDGPVGSSNASNKTSESADVVIDDDEDFFGEDDDFGNDS</sequence>
<protein>
    <submittedName>
        <fullName evidence="1">Uncharacterized protein</fullName>
    </submittedName>
</protein>
<name>A0ACC1HI77_9FUNG</name>
<comment type="caution">
    <text evidence="1">The sequence shown here is derived from an EMBL/GenBank/DDBJ whole genome shotgun (WGS) entry which is preliminary data.</text>
</comment>
<dbReference type="Proteomes" id="UP001145114">
    <property type="component" value="Unassembled WGS sequence"/>
</dbReference>
<keyword evidence="2" id="KW-1185">Reference proteome</keyword>
<gene>
    <name evidence="1" type="ORF">EV182_001456</name>
</gene>